<dbReference type="EMBL" id="QDKH01000030">
    <property type="protein sequence ID" value="PWC11205.1"/>
    <property type="molecule type" value="Genomic_DNA"/>
</dbReference>
<evidence type="ECO:0000313" key="2">
    <source>
        <dbReference type="EMBL" id="PWC11205.1"/>
    </source>
</evidence>
<dbReference type="InterPro" id="IPR036249">
    <property type="entry name" value="Thioredoxin-like_sf"/>
</dbReference>
<dbReference type="InterPro" id="IPR040079">
    <property type="entry name" value="Glutathione_S-Trfase"/>
</dbReference>
<name>A0A2U1TP71_9GAMM</name>
<dbReference type="GO" id="GO:0016034">
    <property type="term" value="F:maleylacetoacetate isomerase activity"/>
    <property type="evidence" value="ECO:0007669"/>
    <property type="project" value="TreeGrafter"/>
</dbReference>
<dbReference type="AlphaFoldDB" id="A0A2U1TP71"/>
<dbReference type="PANTHER" id="PTHR42673:SF4">
    <property type="entry name" value="MALEYLACETOACETATE ISOMERASE"/>
    <property type="match status" value="1"/>
</dbReference>
<dbReference type="Gene3D" id="3.40.30.10">
    <property type="entry name" value="Glutaredoxin"/>
    <property type="match status" value="1"/>
</dbReference>
<dbReference type="SFLD" id="SFLDG00358">
    <property type="entry name" value="Main_(cytGST)"/>
    <property type="match status" value="1"/>
</dbReference>
<dbReference type="Proteomes" id="UP000296159">
    <property type="component" value="Unassembled WGS sequence"/>
</dbReference>
<dbReference type="PANTHER" id="PTHR42673">
    <property type="entry name" value="MALEYLACETOACETATE ISOMERASE"/>
    <property type="match status" value="1"/>
</dbReference>
<keyword evidence="3" id="KW-1185">Reference proteome</keyword>
<reference evidence="2 3" key="1">
    <citation type="submission" date="2018-04" db="EMBL/GenBank/DDBJ databases">
        <title>Brenneria corticis sp.nov.</title>
        <authorList>
            <person name="Li Y."/>
        </authorList>
    </citation>
    <scope>NUCLEOTIDE SEQUENCE [LARGE SCALE GENOMIC DNA]</scope>
    <source>
        <strain evidence="2 3">CFCC 11842</strain>
    </source>
</reference>
<proteinExistence type="predicted"/>
<organism evidence="2 3">
    <name type="scientific">Brenneria corticis</name>
    <dbReference type="NCBI Taxonomy" id="2173106"/>
    <lineage>
        <taxon>Bacteria</taxon>
        <taxon>Pseudomonadati</taxon>
        <taxon>Pseudomonadota</taxon>
        <taxon>Gammaproteobacteria</taxon>
        <taxon>Enterobacterales</taxon>
        <taxon>Pectobacteriaceae</taxon>
        <taxon>Brenneria</taxon>
    </lineage>
</organism>
<accession>A0A2U1TP71</accession>
<dbReference type="InterPro" id="IPR036282">
    <property type="entry name" value="Glutathione-S-Trfase_C_sf"/>
</dbReference>
<dbReference type="RefSeq" id="WP_136168159.1">
    <property type="nucleotide sequence ID" value="NZ_KZ819093.1"/>
</dbReference>
<sequence>MYQLYIANKNYSSWSLRPWVLLQALSIPFAEKLVTFVSAGANPAFKAFSPSAKVPCLIDGDTTVWDSLAITEYLAERHKEVWPADTKARAWARCAAAEMHSGFNALRGSCAMSCGVKVKIHDITPALSNDLKRLNELWLEGLTRFGGPFLAGKDFSAVDAFFAPVVFRIRTYQLPVAPQAAAYCRHMLAQPAMRRWLEDALAETWRESEHEEDVARAGEIIEDLRAGG</sequence>
<dbReference type="InterPro" id="IPR004045">
    <property type="entry name" value="Glutathione_S-Trfase_N"/>
</dbReference>
<dbReference type="Pfam" id="PF13409">
    <property type="entry name" value="GST_N_2"/>
    <property type="match status" value="1"/>
</dbReference>
<dbReference type="CDD" id="cd03043">
    <property type="entry name" value="GST_N_1"/>
    <property type="match status" value="1"/>
</dbReference>
<comment type="caution">
    <text evidence="2">The sequence shown here is derived from an EMBL/GenBank/DDBJ whole genome shotgun (WGS) entry which is preliminary data.</text>
</comment>
<dbReference type="SUPFAM" id="SSF52833">
    <property type="entry name" value="Thioredoxin-like"/>
    <property type="match status" value="1"/>
</dbReference>
<feature type="domain" description="GST N-terminal" evidence="1">
    <location>
        <begin position="2"/>
        <end position="82"/>
    </location>
</feature>
<evidence type="ECO:0000259" key="1">
    <source>
        <dbReference type="PROSITE" id="PS50404"/>
    </source>
</evidence>
<evidence type="ECO:0000313" key="3">
    <source>
        <dbReference type="Proteomes" id="UP000296159"/>
    </source>
</evidence>
<protein>
    <submittedName>
        <fullName evidence="2">Glutathione S-transferase</fullName>
    </submittedName>
</protein>
<dbReference type="CDD" id="cd03194">
    <property type="entry name" value="GST_C_3"/>
    <property type="match status" value="1"/>
</dbReference>
<dbReference type="PROSITE" id="PS50404">
    <property type="entry name" value="GST_NTER"/>
    <property type="match status" value="1"/>
</dbReference>
<keyword evidence="2" id="KW-0808">Transferase</keyword>
<dbReference type="GO" id="GO:0006559">
    <property type="term" value="P:L-phenylalanine catabolic process"/>
    <property type="evidence" value="ECO:0007669"/>
    <property type="project" value="TreeGrafter"/>
</dbReference>
<dbReference type="GO" id="GO:0004364">
    <property type="term" value="F:glutathione transferase activity"/>
    <property type="evidence" value="ECO:0007669"/>
    <property type="project" value="TreeGrafter"/>
</dbReference>
<dbReference type="SFLD" id="SFLDS00019">
    <property type="entry name" value="Glutathione_Transferase_(cytos"/>
    <property type="match status" value="1"/>
</dbReference>
<dbReference type="Gene3D" id="1.20.1050.10">
    <property type="match status" value="1"/>
</dbReference>
<gene>
    <name evidence="2" type="ORF">DDT56_20105</name>
</gene>
<dbReference type="GO" id="GO:0006749">
    <property type="term" value="P:glutathione metabolic process"/>
    <property type="evidence" value="ECO:0007669"/>
    <property type="project" value="TreeGrafter"/>
</dbReference>
<dbReference type="SUPFAM" id="SSF47616">
    <property type="entry name" value="GST C-terminal domain-like"/>
    <property type="match status" value="1"/>
</dbReference>